<keyword evidence="4" id="KW-0238">DNA-binding</keyword>
<feature type="region of interest" description="Disordered" evidence="7">
    <location>
        <begin position="277"/>
        <end position="307"/>
    </location>
</feature>
<dbReference type="GO" id="GO:0005634">
    <property type="term" value="C:nucleus"/>
    <property type="evidence" value="ECO:0007669"/>
    <property type="project" value="UniProtKB-SubCell"/>
</dbReference>
<evidence type="ECO:0000256" key="2">
    <source>
        <dbReference type="ARBA" id="ARBA00022723"/>
    </source>
</evidence>
<dbReference type="PANTHER" id="PTHR12486:SF4">
    <property type="entry name" value="APRATAXIN"/>
    <property type="match status" value="1"/>
</dbReference>
<dbReference type="Proteomes" id="UP000075714">
    <property type="component" value="Unassembled WGS sequence"/>
</dbReference>
<comment type="caution">
    <text evidence="6">Lacks conserved residue(s) required for the propagation of feature annotation.</text>
</comment>
<dbReference type="Pfam" id="PF11969">
    <property type="entry name" value="DcpS_C"/>
    <property type="match status" value="1"/>
</dbReference>
<proteinExistence type="predicted"/>
<comment type="subcellular location">
    <subcellularLocation>
        <location evidence="1">Nucleus</location>
    </subcellularLocation>
</comment>
<dbReference type="Gene3D" id="3.40.50.300">
    <property type="entry name" value="P-loop containing nucleotide triphosphate hydrolases"/>
    <property type="match status" value="1"/>
</dbReference>
<keyword evidence="2" id="KW-0479">Metal-binding</keyword>
<dbReference type="GO" id="GO:0003697">
    <property type="term" value="F:single-stranded DNA binding"/>
    <property type="evidence" value="ECO:0007669"/>
    <property type="project" value="TreeGrafter"/>
</dbReference>
<feature type="compositionally biased region" description="Low complexity" evidence="7">
    <location>
        <begin position="277"/>
        <end position="293"/>
    </location>
</feature>
<name>A0A150GGA1_GONPE</name>
<sequence length="510" mass="53047">MDPIGKTTFARELLQKSPVAWEHISQDAIQGGRPGKREQCIAAACAALDQGSCVVIDRCHSDEAQRSSFLALGAQRGVAVHCVALTLPVAQCASRVAGRTDHPGGVQGDSSKAVVYRMAKQRESGAAWPPPLAEGFVSVMDCRGDADAAVALRAWAAYGSGVAPPQQPAAAGAAATSGVAAALVTAAPSGGGCTGLTPEARPDTQAAQAAAAATLAIWETYAQKRKAAPAGITAFFKPAAPAAGSAGKGGTQEDGSGTQKGGRNAFALMMSSASRQGAVDRSGGSAGGSRTAAAGGGGRAPAAAAGADQDSRFKLSAAWAQALRKTALDPDSQTDQVVLLKDDKVVLMMDAFPKARHHALVVARDPALRSIANLTREHIPLLRHMRAVGLDWVQQCRTQDPATVAFKIGFHAVPSMCQLHMHVVSQDFDSACLKKKKHWNSFATRFFLPHEAVEKELEQNGRLALMSAAEERQLEEAELQCHGCGRKAKNLPELKSHIISCAAVKGLPGL</sequence>
<evidence type="ECO:0000256" key="4">
    <source>
        <dbReference type="ARBA" id="ARBA00023125"/>
    </source>
</evidence>
<dbReference type="GO" id="GO:0003725">
    <property type="term" value="F:double-stranded RNA binding"/>
    <property type="evidence" value="ECO:0007669"/>
    <property type="project" value="TreeGrafter"/>
</dbReference>
<dbReference type="GO" id="GO:0000012">
    <property type="term" value="P:single strand break repair"/>
    <property type="evidence" value="ECO:0007669"/>
    <property type="project" value="TreeGrafter"/>
</dbReference>
<dbReference type="InterPro" id="IPR027417">
    <property type="entry name" value="P-loop_NTPase"/>
</dbReference>
<dbReference type="InterPro" id="IPR032566">
    <property type="entry name" value="Znf-C2HE"/>
</dbReference>
<protein>
    <recommendedName>
        <fullName evidence="8">HIT domain-containing protein</fullName>
    </recommendedName>
</protein>
<dbReference type="GO" id="GO:0046872">
    <property type="term" value="F:metal ion binding"/>
    <property type="evidence" value="ECO:0007669"/>
    <property type="project" value="UniProtKB-KW"/>
</dbReference>
<dbReference type="GO" id="GO:0030983">
    <property type="term" value="F:mismatched DNA binding"/>
    <property type="evidence" value="ECO:0007669"/>
    <property type="project" value="TreeGrafter"/>
</dbReference>
<dbReference type="Gene3D" id="3.30.428.10">
    <property type="entry name" value="HIT-like"/>
    <property type="match status" value="1"/>
</dbReference>
<dbReference type="InterPro" id="IPR011146">
    <property type="entry name" value="HIT-like"/>
</dbReference>
<evidence type="ECO:0000259" key="8">
    <source>
        <dbReference type="PROSITE" id="PS51084"/>
    </source>
</evidence>
<dbReference type="STRING" id="33097.A0A150GGA1"/>
<feature type="domain" description="HIT" evidence="8">
    <location>
        <begin position="325"/>
        <end position="433"/>
    </location>
</feature>
<evidence type="ECO:0000256" key="7">
    <source>
        <dbReference type="SAM" id="MobiDB-lite"/>
    </source>
</evidence>
<dbReference type="PANTHER" id="PTHR12486">
    <property type="entry name" value="APRATAXIN-RELATED"/>
    <property type="match status" value="1"/>
</dbReference>
<keyword evidence="5" id="KW-0539">Nucleus</keyword>
<dbReference type="GO" id="GO:0033699">
    <property type="term" value="F:DNA 5'-adenosine monophosphate hydrolase activity"/>
    <property type="evidence" value="ECO:0007669"/>
    <property type="project" value="TreeGrafter"/>
</dbReference>
<evidence type="ECO:0000256" key="5">
    <source>
        <dbReference type="ARBA" id="ARBA00023242"/>
    </source>
</evidence>
<feature type="region of interest" description="Disordered" evidence="7">
    <location>
        <begin position="242"/>
        <end position="262"/>
    </location>
</feature>
<dbReference type="EMBL" id="LSYV01000026">
    <property type="protein sequence ID" value="KXZ48867.1"/>
    <property type="molecule type" value="Genomic_DNA"/>
</dbReference>
<accession>A0A150GGA1</accession>
<comment type="caution">
    <text evidence="9">The sequence shown here is derived from an EMBL/GenBank/DDBJ whole genome shotgun (WGS) entry which is preliminary data.</text>
</comment>
<keyword evidence="10" id="KW-1185">Reference proteome</keyword>
<dbReference type="Pfam" id="PF16278">
    <property type="entry name" value="zf-C2HE"/>
    <property type="match status" value="1"/>
</dbReference>
<dbReference type="SUPFAM" id="SSF54197">
    <property type="entry name" value="HIT-like"/>
    <property type="match status" value="1"/>
</dbReference>
<dbReference type="OrthoDB" id="3512845at2759"/>
<gene>
    <name evidence="9" type="ORF">GPECTOR_25g452</name>
</gene>
<evidence type="ECO:0000313" key="10">
    <source>
        <dbReference type="Proteomes" id="UP000075714"/>
    </source>
</evidence>
<dbReference type="SUPFAM" id="SSF52540">
    <property type="entry name" value="P-loop containing nucleoside triphosphate hydrolases"/>
    <property type="match status" value="1"/>
</dbReference>
<dbReference type="GO" id="GO:1990165">
    <property type="term" value="F:single-strand break-containing DNA binding"/>
    <property type="evidence" value="ECO:0007669"/>
    <property type="project" value="TreeGrafter"/>
</dbReference>
<evidence type="ECO:0000256" key="3">
    <source>
        <dbReference type="ARBA" id="ARBA00022833"/>
    </source>
</evidence>
<evidence type="ECO:0000256" key="6">
    <source>
        <dbReference type="PROSITE-ProRule" id="PRU00464"/>
    </source>
</evidence>
<dbReference type="AlphaFoldDB" id="A0A150GGA1"/>
<reference evidence="10" key="1">
    <citation type="journal article" date="2016" name="Nat. Commun.">
        <title>The Gonium pectorale genome demonstrates co-option of cell cycle regulation during the evolution of multicellularity.</title>
        <authorList>
            <person name="Hanschen E.R."/>
            <person name="Marriage T.N."/>
            <person name="Ferris P.J."/>
            <person name="Hamaji T."/>
            <person name="Toyoda A."/>
            <person name="Fujiyama A."/>
            <person name="Neme R."/>
            <person name="Noguchi H."/>
            <person name="Minakuchi Y."/>
            <person name="Suzuki M."/>
            <person name="Kawai-Toyooka H."/>
            <person name="Smith D.R."/>
            <person name="Sparks H."/>
            <person name="Anderson J."/>
            <person name="Bakaric R."/>
            <person name="Luria V."/>
            <person name="Karger A."/>
            <person name="Kirschner M.W."/>
            <person name="Durand P.M."/>
            <person name="Michod R.E."/>
            <person name="Nozaki H."/>
            <person name="Olson B.J."/>
        </authorList>
    </citation>
    <scope>NUCLEOTIDE SEQUENCE [LARGE SCALE GENOMIC DNA]</scope>
    <source>
        <strain evidence="10">NIES-2863</strain>
    </source>
</reference>
<dbReference type="GO" id="GO:0047627">
    <property type="term" value="F:adenylylsulfatase activity"/>
    <property type="evidence" value="ECO:0007669"/>
    <property type="project" value="UniProtKB-ARBA"/>
</dbReference>
<dbReference type="InterPro" id="IPR036265">
    <property type="entry name" value="HIT-like_sf"/>
</dbReference>
<organism evidence="9 10">
    <name type="scientific">Gonium pectorale</name>
    <name type="common">Green alga</name>
    <dbReference type="NCBI Taxonomy" id="33097"/>
    <lineage>
        <taxon>Eukaryota</taxon>
        <taxon>Viridiplantae</taxon>
        <taxon>Chlorophyta</taxon>
        <taxon>core chlorophytes</taxon>
        <taxon>Chlorophyceae</taxon>
        <taxon>CS clade</taxon>
        <taxon>Chlamydomonadales</taxon>
        <taxon>Volvocaceae</taxon>
        <taxon>Gonium</taxon>
    </lineage>
</organism>
<keyword evidence="3" id="KW-0862">Zinc</keyword>
<dbReference type="PROSITE" id="PS51084">
    <property type="entry name" value="HIT_2"/>
    <property type="match status" value="1"/>
</dbReference>
<evidence type="ECO:0000256" key="1">
    <source>
        <dbReference type="ARBA" id="ARBA00004123"/>
    </source>
</evidence>
<dbReference type="Pfam" id="PF13671">
    <property type="entry name" value="AAA_33"/>
    <property type="match status" value="1"/>
</dbReference>
<dbReference type="FunFam" id="3.30.428.10:FF:000004">
    <property type="entry name" value="aprataxin isoform X2"/>
    <property type="match status" value="1"/>
</dbReference>
<evidence type="ECO:0000313" key="9">
    <source>
        <dbReference type="EMBL" id="KXZ48867.1"/>
    </source>
</evidence>